<sequence>METRKLTPQYGPLVAGKRYRVAQTFTDYDGIERREGEVWTFLGSSFLPYESGLSLFFTIGGKTEQVRLQAIEEEQLYITNNLPAWFVEHKSRWRLW</sequence>
<dbReference type="AlphaFoldDB" id="A0A6N3HF96"/>
<gene>
    <name evidence="2" type="ORF">EMLFYP7_03932</name>
</gene>
<feature type="domain" description="DUF3601" evidence="1">
    <location>
        <begin position="14"/>
        <end position="75"/>
    </location>
</feature>
<proteinExistence type="predicted"/>
<dbReference type="Gene3D" id="2.30.30.350">
    <property type="entry name" value="mobile metagenome of vibrio cholerae. Integron cassette protein vch_cass4"/>
    <property type="match status" value="1"/>
</dbReference>
<dbReference type="EMBL" id="CACRTZ010000037">
    <property type="protein sequence ID" value="VYU75707.1"/>
    <property type="molecule type" value="Genomic_DNA"/>
</dbReference>
<accession>A0A6N3HF96</accession>
<name>A0A6N3HF96_9ENTR</name>
<dbReference type="InterPro" id="IPR022020">
    <property type="entry name" value="DUF3601"/>
</dbReference>
<protein>
    <recommendedName>
        <fullName evidence="1">DUF3601 domain-containing protein</fullName>
    </recommendedName>
</protein>
<evidence type="ECO:0000259" key="1">
    <source>
        <dbReference type="Pfam" id="PF12208"/>
    </source>
</evidence>
<evidence type="ECO:0000313" key="2">
    <source>
        <dbReference type="EMBL" id="VYU75707.1"/>
    </source>
</evidence>
<dbReference type="Pfam" id="PF12208">
    <property type="entry name" value="DUF3601"/>
    <property type="match status" value="1"/>
</dbReference>
<organism evidence="2">
    <name type="scientific">Phytobacter massiliensis</name>
    <dbReference type="NCBI Taxonomy" id="1485952"/>
    <lineage>
        <taxon>Bacteria</taxon>
        <taxon>Pseudomonadati</taxon>
        <taxon>Pseudomonadota</taxon>
        <taxon>Gammaproteobacteria</taxon>
        <taxon>Enterobacterales</taxon>
        <taxon>Enterobacteriaceae</taxon>
        <taxon>Phytobacter</taxon>
    </lineage>
</organism>
<dbReference type="RefSeq" id="WP_156567210.1">
    <property type="nucleotide sequence ID" value="NZ_CACRTZ010000037.1"/>
</dbReference>
<reference evidence="2" key="1">
    <citation type="submission" date="2019-11" db="EMBL/GenBank/DDBJ databases">
        <authorList>
            <person name="Feng L."/>
        </authorList>
    </citation>
    <scope>NUCLEOTIDE SEQUENCE</scope>
    <source>
        <strain evidence="2">EMassiliensisLFYP7</strain>
    </source>
</reference>